<dbReference type="STRING" id="441103.TRN7648_02470"/>
<name>A0A0P1GVG1_9RHOB</name>
<evidence type="ECO:0000313" key="2">
    <source>
        <dbReference type="Proteomes" id="UP000054935"/>
    </source>
</evidence>
<protein>
    <submittedName>
        <fullName evidence="1">Uncharacterized protein</fullName>
    </submittedName>
</protein>
<keyword evidence="2" id="KW-1185">Reference proteome</keyword>
<dbReference type="AlphaFoldDB" id="A0A0P1GVG1"/>
<dbReference type="EMBL" id="CYSE01000004">
    <property type="protein sequence ID" value="CUH79437.1"/>
    <property type="molecule type" value="Genomic_DNA"/>
</dbReference>
<accession>A0A0P1GVG1</accession>
<dbReference type="RefSeq" id="WP_159452484.1">
    <property type="nucleotide sequence ID" value="NZ_CYSE01000004.1"/>
</dbReference>
<reference evidence="1 2" key="1">
    <citation type="submission" date="2015-09" db="EMBL/GenBank/DDBJ databases">
        <authorList>
            <consortium name="Swine Surveillance"/>
        </authorList>
    </citation>
    <scope>NUCLEOTIDE SEQUENCE [LARGE SCALE GENOMIC DNA]</scope>
    <source>
        <strain evidence="1 2">CECT 7648</strain>
    </source>
</reference>
<organism evidence="1 2">
    <name type="scientific">Tropicibacter naphthalenivorans</name>
    <dbReference type="NCBI Taxonomy" id="441103"/>
    <lineage>
        <taxon>Bacteria</taxon>
        <taxon>Pseudomonadati</taxon>
        <taxon>Pseudomonadota</taxon>
        <taxon>Alphaproteobacteria</taxon>
        <taxon>Rhodobacterales</taxon>
        <taxon>Roseobacteraceae</taxon>
        <taxon>Tropicibacter</taxon>
    </lineage>
</organism>
<proteinExistence type="predicted"/>
<gene>
    <name evidence="1" type="ORF">TRN7648_02470</name>
</gene>
<evidence type="ECO:0000313" key="1">
    <source>
        <dbReference type="EMBL" id="CUH79437.1"/>
    </source>
</evidence>
<sequence>MTPAVFAFSLANAPPRAVALEARLAMRYQAAKSVTTDFPGAIPHTAFSKGPTR</sequence>
<dbReference type="Proteomes" id="UP000054935">
    <property type="component" value="Unassembled WGS sequence"/>
</dbReference>